<gene>
    <name evidence="7" type="ORF">ABB27_07510</name>
</gene>
<evidence type="ECO:0000256" key="3">
    <source>
        <dbReference type="ARBA" id="ARBA00022801"/>
    </source>
</evidence>
<evidence type="ECO:0000259" key="5">
    <source>
        <dbReference type="Pfam" id="PF01523"/>
    </source>
</evidence>
<dbReference type="Proteomes" id="UP000051863">
    <property type="component" value="Unassembled WGS sequence"/>
</dbReference>
<organism evidence="7 8">
    <name type="scientific">Stenotrophomonas terrae</name>
    <dbReference type="NCBI Taxonomy" id="405446"/>
    <lineage>
        <taxon>Bacteria</taxon>
        <taxon>Pseudomonadati</taxon>
        <taxon>Pseudomonadota</taxon>
        <taxon>Gammaproteobacteria</taxon>
        <taxon>Lysobacterales</taxon>
        <taxon>Lysobacteraceae</taxon>
        <taxon>Stenotrophomonas</taxon>
    </lineage>
</organism>
<evidence type="ECO:0000313" key="7">
    <source>
        <dbReference type="EMBL" id="KRG68557.1"/>
    </source>
</evidence>
<feature type="domain" description="Metalloprotease TldD/E N-terminal" evidence="5">
    <location>
        <begin position="60"/>
        <end position="124"/>
    </location>
</feature>
<keyword evidence="2" id="KW-0645">Protease</keyword>
<evidence type="ECO:0000259" key="6">
    <source>
        <dbReference type="Pfam" id="PF19289"/>
    </source>
</evidence>
<dbReference type="OrthoDB" id="9803213at2"/>
<dbReference type="InterPro" id="IPR002510">
    <property type="entry name" value="Metalloprtase-TldD/E_N"/>
</dbReference>
<dbReference type="SUPFAM" id="SSF111283">
    <property type="entry name" value="Putative modulator of DNA gyrase, PmbA/TldD"/>
    <property type="match status" value="1"/>
</dbReference>
<evidence type="ECO:0000256" key="1">
    <source>
        <dbReference type="ARBA" id="ARBA00005836"/>
    </source>
</evidence>
<dbReference type="GO" id="GO:0005829">
    <property type="term" value="C:cytosol"/>
    <property type="evidence" value="ECO:0007669"/>
    <property type="project" value="TreeGrafter"/>
</dbReference>
<dbReference type="AlphaFoldDB" id="A0A0R0CFM2"/>
<evidence type="ECO:0000256" key="2">
    <source>
        <dbReference type="ARBA" id="ARBA00022670"/>
    </source>
</evidence>
<evidence type="ECO:0000256" key="4">
    <source>
        <dbReference type="ARBA" id="ARBA00023049"/>
    </source>
</evidence>
<dbReference type="Pfam" id="PF01523">
    <property type="entry name" value="PmbA_TldD_1st"/>
    <property type="match status" value="1"/>
</dbReference>
<dbReference type="Gene3D" id="3.30.2290.10">
    <property type="entry name" value="PmbA/TldD superfamily"/>
    <property type="match status" value="1"/>
</dbReference>
<dbReference type="PATRIC" id="fig|405446.3.peg.947"/>
<protein>
    <submittedName>
        <fullName evidence="7">TldD protein</fullName>
    </submittedName>
</protein>
<comment type="caution">
    <text evidence="7">The sequence shown here is derived from an EMBL/GenBank/DDBJ whole genome shotgun (WGS) entry which is preliminary data.</text>
</comment>
<dbReference type="FunFam" id="3.30.2290.10:FF:000003">
    <property type="entry name" value="Zinc-dependent protease, TldD/PmbA family"/>
    <property type="match status" value="1"/>
</dbReference>
<dbReference type="InterPro" id="IPR035068">
    <property type="entry name" value="TldD/PmbA_N"/>
</dbReference>
<evidence type="ECO:0000313" key="8">
    <source>
        <dbReference type="Proteomes" id="UP000051863"/>
    </source>
</evidence>
<dbReference type="PANTHER" id="PTHR30624:SF10">
    <property type="entry name" value="CONSERVED PROTEIN"/>
    <property type="match status" value="1"/>
</dbReference>
<dbReference type="PANTHER" id="PTHR30624">
    <property type="entry name" value="UNCHARACTERIZED PROTEIN TLDD AND PMBA"/>
    <property type="match status" value="1"/>
</dbReference>
<dbReference type="GO" id="GO:0008237">
    <property type="term" value="F:metallopeptidase activity"/>
    <property type="evidence" value="ECO:0007669"/>
    <property type="project" value="UniProtKB-KW"/>
</dbReference>
<dbReference type="RefSeq" id="WP_057627919.1">
    <property type="nucleotide sequence ID" value="NZ_LDJJ01000021.1"/>
</dbReference>
<dbReference type="InterPro" id="IPR045569">
    <property type="entry name" value="Metalloprtase-TldD/E_C"/>
</dbReference>
<keyword evidence="4" id="KW-0482">Metalloprotease</keyword>
<proteinExistence type="inferred from homology"/>
<dbReference type="EMBL" id="LDJJ01000021">
    <property type="protein sequence ID" value="KRG68557.1"/>
    <property type="molecule type" value="Genomic_DNA"/>
</dbReference>
<keyword evidence="3" id="KW-0378">Hydrolase</keyword>
<accession>A0A0R0CFM2</accession>
<comment type="similarity">
    <text evidence="1">Belongs to the peptidase U62 family.</text>
</comment>
<sequence length="544" mass="58777">MQRRDFLALTGLTAGGLMVPSFFGKAIAAEQLVSALDPAVKKRLADDAMNAAKAAGASYCDVRIGRYLRQFVITREDKVQNVVNTESTGTGIRVIVNGAWGFAATNDLSPAGVVKAAQQAAAIAKANAKVQTAPVQFAKAPGYGEVSWRTPIKKNAMEVPIKDKADLLLGVNAAAINAGASFVNSMLFLVNEQKYFASTDGSYIDQDVHRIWAPMTVTAIDKASGKFRTRDGLSSPMGLGYEYLDGEASGKTVLPNGVIVYGMSYDMREDAIAAAKQAQEKLKAPSVKPGKYDLVLDPSHTWLTIHESVGHPLELDRVLGYEANYAGTSFATLDKRESHFQYGSDKVNIFADKVQPGSLGAVAYDDEGVKTKRWPLISDGKLVDYQTIRDQAHILGKTESDGCCYADSWSSVQFQRMANVSLAAGKTPLSVAEMIKNVENGIYIIGDGSFSIDQQRYNAQFGGQLFYEIKNGQITRMLEDVAYQIRTPEFWNACSAVADERDYRLGGSFFDGKGQPGQVSAVSHGSSTARFDGINVINTARSLG</sequence>
<dbReference type="Pfam" id="PF19289">
    <property type="entry name" value="PmbA_TldD_3rd"/>
    <property type="match status" value="1"/>
</dbReference>
<dbReference type="GO" id="GO:0006508">
    <property type="term" value="P:proteolysis"/>
    <property type="evidence" value="ECO:0007669"/>
    <property type="project" value="UniProtKB-KW"/>
</dbReference>
<name>A0A0R0CFM2_9GAMM</name>
<dbReference type="InterPro" id="IPR036059">
    <property type="entry name" value="TldD/PmbA_sf"/>
</dbReference>
<reference evidence="7 8" key="1">
    <citation type="submission" date="2015-05" db="EMBL/GenBank/DDBJ databases">
        <title>Genome sequencing and analysis of members of genus Stenotrophomonas.</title>
        <authorList>
            <person name="Patil P.P."/>
            <person name="Midha S."/>
            <person name="Patil P.B."/>
        </authorList>
    </citation>
    <scope>NUCLEOTIDE SEQUENCE [LARGE SCALE GENOMIC DNA]</scope>
    <source>
        <strain evidence="7 8">DSM 18941</strain>
    </source>
</reference>
<dbReference type="InterPro" id="IPR051463">
    <property type="entry name" value="Peptidase_U62_metallo"/>
</dbReference>
<feature type="domain" description="Metalloprotease TldD/E C-terminal" evidence="6">
    <location>
        <begin position="289"/>
        <end position="536"/>
    </location>
</feature>
<keyword evidence="8" id="KW-1185">Reference proteome</keyword>